<organism evidence="2 3">
    <name type="scientific">Pseudomonas putida</name>
    <name type="common">Arthrobacter siderocapsulatus</name>
    <dbReference type="NCBI Taxonomy" id="303"/>
    <lineage>
        <taxon>Bacteria</taxon>
        <taxon>Pseudomonadati</taxon>
        <taxon>Pseudomonadota</taxon>
        <taxon>Gammaproteobacteria</taxon>
        <taxon>Pseudomonadales</taxon>
        <taxon>Pseudomonadaceae</taxon>
        <taxon>Pseudomonas</taxon>
    </lineage>
</organism>
<evidence type="ECO:0000313" key="2">
    <source>
        <dbReference type="EMBL" id="APO80053.1"/>
    </source>
</evidence>
<proteinExistence type="predicted"/>
<dbReference type="Gene3D" id="1.10.260.40">
    <property type="entry name" value="lambda repressor-like DNA-binding domains"/>
    <property type="match status" value="1"/>
</dbReference>
<dbReference type="SUPFAM" id="SSF47413">
    <property type="entry name" value="lambda repressor-like DNA-binding domains"/>
    <property type="match status" value="1"/>
</dbReference>
<reference evidence="2 3" key="1">
    <citation type="submission" date="2016-12" db="EMBL/GenBank/DDBJ databases">
        <title>Draft Genome Sequence of Mercury Resistant Pseudomonas DRA525.</title>
        <authorList>
            <person name="Drace K.M."/>
        </authorList>
    </citation>
    <scope>NUCLEOTIDE SEQUENCE [LARGE SCALE GENOMIC DNA]</scope>
    <source>
        <strain evidence="2 3">DRA525</strain>
    </source>
</reference>
<evidence type="ECO:0000313" key="3">
    <source>
        <dbReference type="Proteomes" id="UP000185146"/>
    </source>
</evidence>
<dbReference type="AlphaFoldDB" id="A0A1L5PIS2"/>
<dbReference type="EMBL" id="CP018743">
    <property type="protein sequence ID" value="APO80053.1"/>
    <property type="molecule type" value="Genomic_DNA"/>
</dbReference>
<dbReference type="PROSITE" id="PS50943">
    <property type="entry name" value="HTH_CROC1"/>
    <property type="match status" value="1"/>
</dbReference>
<protein>
    <submittedName>
        <fullName evidence="2">Transcriptional regulator</fullName>
    </submittedName>
</protein>
<dbReference type="InterPro" id="IPR010982">
    <property type="entry name" value="Lambda_DNA-bd_dom_sf"/>
</dbReference>
<dbReference type="CDD" id="cd00093">
    <property type="entry name" value="HTH_XRE"/>
    <property type="match status" value="1"/>
</dbReference>
<dbReference type="RefSeq" id="WP_046784614.1">
    <property type="nucleotide sequence ID" value="NZ_ABUNEW020000038.1"/>
</dbReference>
<feature type="domain" description="HTH cro/C1-type" evidence="1">
    <location>
        <begin position="11"/>
        <end position="64"/>
    </location>
</feature>
<dbReference type="Pfam" id="PF01381">
    <property type="entry name" value="HTH_3"/>
    <property type="match status" value="1"/>
</dbReference>
<accession>A0A1L5PIS2</accession>
<dbReference type="InterPro" id="IPR001387">
    <property type="entry name" value="Cro/C1-type_HTH"/>
</dbReference>
<evidence type="ECO:0000259" key="1">
    <source>
        <dbReference type="PROSITE" id="PS50943"/>
    </source>
</evidence>
<sequence>MELKQAFGKAMRQLRKSRNLNQEDFGGHSSQTYLSQLEAGGKGPTLEMVHGLATVMNVHPLTILTQCYLFMDKDATLDSIIQRVREELSVTPSDR</sequence>
<dbReference type="SMART" id="SM00530">
    <property type="entry name" value="HTH_XRE"/>
    <property type="match status" value="1"/>
</dbReference>
<dbReference type="GO" id="GO:0003677">
    <property type="term" value="F:DNA binding"/>
    <property type="evidence" value="ECO:0007669"/>
    <property type="project" value="InterPro"/>
</dbReference>
<dbReference type="Proteomes" id="UP000185146">
    <property type="component" value="Chromosome"/>
</dbReference>
<gene>
    <name evidence="2" type="ORF">BL240_00490</name>
</gene>
<name>A0A1L5PIS2_PSEPU</name>